<comment type="caution">
    <text evidence="7">The sequence shown here is derived from an EMBL/GenBank/DDBJ whole genome shotgun (WGS) entry which is preliminary data.</text>
</comment>
<organism evidence="7 8">
    <name type="scientific">Ilex paraguariensis</name>
    <name type="common">yerba mate</name>
    <dbReference type="NCBI Taxonomy" id="185542"/>
    <lineage>
        <taxon>Eukaryota</taxon>
        <taxon>Viridiplantae</taxon>
        <taxon>Streptophyta</taxon>
        <taxon>Embryophyta</taxon>
        <taxon>Tracheophyta</taxon>
        <taxon>Spermatophyta</taxon>
        <taxon>Magnoliopsida</taxon>
        <taxon>eudicotyledons</taxon>
        <taxon>Gunneridae</taxon>
        <taxon>Pentapetalae</taxon>
        <taxon>asterids</taxon>
        <taxon>campanulids</taxon>
        <taxon>Aquifoliales</taxon>
        <taxon>Aquifoliaceae</taxon>
        <taxon>Ilex</taxon>
    </lineage>
</organism>
<dbReference type="Gene3D" id="4.10.1100.10">
    <property type="entry name" value="Transcription factor, SBP-box domain"/>
    <property type="match status" value="2"/>
</dbReference>
<dbReference type="GO" id="GO:0008270">
    <property type="term" value="F:zinc ion binding"/>
    <property type="evidence" value="ECO:0007669"/>
    <property type="project" value="UniProtKB-KW"/>
</dbReference>
<dbReference type="InterPro" id="IPR036893">
    <property type="entry name" value="SBP_sf"/>
</dbReference>
<evidence type="ECO:0000256" key="5">
    <source>
        <dbReference type="SAM" id="MobiDB-lite"/>
    </source>
</evidence>
<evidence type="ECO:0000256" key="1">
    <source>
        <dbReference type="ARBA" id="ARBA00022723"/>
    </source>
</evidence>
<dbReference type="AlphaFoldDB" id="A0ABC8SVJ8"/>
<evidence type="ECO:0000259" key="6">
    <source>
        <dbReference type="PROSITE" id="PS51141"/>
    </source>
</evidence>
<dbReference type="PROSITE" id="PS51141">
    <property type="entry name" value="ZF_SBP"/>
    <property type="match status" value="1"/>
</dbReference>
<dbReference type="Proteomes" id="UP001642360">
    <property type="component" value="Unassembled WGS sequence"/>
</dbReference>
<dbReference type="SUPFAM" id="SSF103612">
    <property type="entry name" value="SBT domain"/>
    <property type="match status" value="1"/>
</dbReference>
<feature type="domain" description="SBP-type" evidence="6">
    <location>
        <begin position="87"/>
        <end position="142"/>
    </location>
</feature>
<reference evidence="7 8" key="1">
    <citation type="submission" date="2024-02" db="EMBL/GenBank/DDBJ databases">
        <authorList>
            <person name="Vignale AGUSTIN F."/>
            <person name="Sosa J E."/>
            <person name="Modenutti C."/>
        </authorList>
    </citation>
    <scope>NUCLEOTIDE SEQUENCE [LARGE SCALE GENOMIC DNA]</scope>
</reference>
<evidence type="ECO:0000256" key="2">
    <source>
        <dbReference type="ARBA" id="ARBA00022771"/>
    </source>
</evidence>
<proteinExistence type="predicted"/>
<evidence type="ECO:0000256" key="3">
    <source>
        <dbReference type="ARBA" id="ARBA00022833"/>
    </source>
</evidence>
<dbReference type="PANTHER" id="PTHR31251">
    <property type="entry name" value="SQUAMOSA PROMOTER-BINDING-LIKE PROTEIN 4"/>
    <property type="match status" value="1"/>
</dbReference>
<dbReference type="PANTHER" id="PTHR31251:SF106">
    <property type="entry name" value="SQUAMOSA PROMOTER-BINDING-LIKE PROTEIN 4"/>
    <property type="match status" value="1"/>
</dbReference>
<sequence>MDRMLKSPDWNLTEFGQVDNGCLAACVGSNSLGRQKDGGGFFVDFELGRLRKLRDGGVDKLQEGRRSTTVSPSSSLKRTRAIGGTQNVLCLVDGCTTDLKSCREYHQRHRQCSRFHSLGEFDEVKRSCRKRLDGHNRRRRKPQPESVFMRSFLYNDHGARLLQFSGPQAYATNRAGGSGAWPSVDKHGQKLHAIIQQSTSSNSFARISSKIERQFPFLLVNDPEKSNQAASPAKKMTSQRLPDTNASPASGRGPLKMLSNTLTQLEESKRALSLLSTNSAQTLGTIWSNLVQQDVIHLNQSELTSSCFSDFSEHSNSKGMAAESIDPFSIPDALNTNDPNDGILCIGSDVLLEIQPQMLSFSCK</sequence>
<evidence type="ECO:0000313" key="8">
    <source>
        <dbReference type="Proteomes" id="UP001642360"/>
    </source>
</evidence>
<evidence type="ECO:0000313" key="7">
    <source>
        <dbReference type="EMBL" id="CAK9161221.1"/>
    </source>
</evidence>
<keyword evidence="2 4" id="KW-0863">Zinc-finger</keyword>
<feature type="compositionally biased region" description="Polar residues" evidence="5">
    <location>
        <begin position="226"/>
        <end position="248"/>
    </location>
</feature>
<dbReference type="Pfam" id="PF03110">
    <property type="entry name" value="SBP"/>
    <property type="match status" value="1"/>
</dbReference>
<gene>
    <name evidence="7" type="ORF">ILEXP_LOCUS30012</name>
</gene>
<dbReference type="InterPro" id="IPR004333">
    <property type="entry name" value="SBP_dom"/>
</dbReference>
<accession>A0ABC8SVJ8</accession>
<evidence type="ECO:0000256" key="4">
    <source>
        <dbReference type="PROSITE-ProRule" id="PRU00470"/>
    </source>
</evidence>
<keyword evidence="8" id="KW-1185">Reference proteome</keyword>
<keyword evidence="3" id="KW-0862">Zinc</keyword>
<feature type="region of interest" description="Disordered" evidence="5">
    <location>
        <begin position="224"/>
        <end position="254"/>
    </location>
</feature>
<keyword evidence="1" id="KW-0479">Metal-binding</keyword>
<protein>
    <recommendedName>
        <fullName evidence="6">SBP-type domain-containing protein</fullName>
    </recommendedName>
</protein>
<dbReference type="EMBL" id="CAUOFW020003646">
    <property type="protein sequence ID" value="CAK9161221.1"/>
    <property type="molecule type" value="Genomic_DNA"/>
</dbReference>
<name>A0ABC8SVJ8_9AQUA</name>
<dbReference type="InterPro" id="IPR044817">
    <property type="entry name" value="SBP-like"/>
</dbReference>